<protein>
    <submittedName>
        <fullName evidence="2">Uncharacterized protein</fullName>
    </submittedName>
</protein>
<evidence type="ECO:0000256" key="1">
    <source>
        <dbReference type="SAM" id="MobiDB-lite"/>
    </source>
</evidence>
<dbReference type="Proteomes" id="UP000015106">
    <property type="component" value="Chromosome 1"/>
</dbReference>
<evidence type="ECO:0000313" key="3">
    <source>
        <dbReference type="Proteomes" id="UP000015106"/>
    </source>
</evidence>
<organism evidence="2 3">
    <name type="scientific">Triticum urartu</name>
    <name type="common">Red wild einkorn</name>
    <name type="synonym">Crithodium urartu</name>
    <dbReference type="NCBI Taxonomy" id="4572"/>
    <lineage>
        <taxon>Eukaryota</taxon>
        <taxon>Viridiplantae</taxon>
        <taxon>Streptophyta</taxon>
        <taxon>Embryophyta</taxon>
        <taxon>Tracheophyta</taxon>
        <taxon>Spermatophyta</taxon>
        <taxon>Magnoliopsida</taxon>
        <taxon>Liliopsida</taxon>
        <taxon>Poales</taxon>
        <taxon>Poaceae</taxon>
        <taxon>BOP clade</taxon>
        <taxon>Pooideae</taxon>
        <taxon>Triticodae</taxon>
        <taxon>Triticeae</taxon>
        <taxon>Triticinae</taxon>
        <taxon>Triticum</taxon>
    </lineage>
</organism>
<dbReference type="EnsemblPlants" id="TuG1812G0100001670.01.T01">
    <property type="protein sequence ID" value="TuG1812G0100001670.01.T01.cds438339"/>
    <property type="gene ID" value="TuG1812G0100001670.01"/>
</dbReference>
<sequence length="149" mass="16827">EYNNTRRSNTFSNIKQQPQQTSPCASQGQNQNHREVVSNIRNRVHRLEQTQSISRRLVGDLLSRRLQLRPGFSTMLHKGIFNCLRQVTIKVEQGSKGRNSDVGERSLEHGNELSNGIFGELLAFINDAHALTGQPLCHLCDRHCPLIGT</sequence>
<reference evidence="3" key="1">
    <citation type="journal article" date="2013" name="Nature">
        <title>Draft genome of the wheat A-genome progenitor Triticum urartu.</title>
        <authorList>
            <person name="Ling H.Q."/>
            <person name="Zhao S."/>
            <person name="Liu D."/>
            <person name="Wang J."/>
            <person name="Sun H."/>
            <person name="Zhang C."/>
            <person name="Fan H."/>
            <person name="Li D."/>
            <person name="Dong L."/>
            <person name="Tao Y."/>
            <person name="Gao C."/>
            <person name="Wu H."/>
            <person name="Li Y."/>
            <person name="Cui Y."/>
            <person name="Guo X."/>
            <person name="Zheng S."/>
            <person name="Wang B."/>
            <person name="Yu K."/>
            <person name="Liang Q."/>
            <person name="Yang W."/>
            <person name="Lou X."/>
            <person name="Chen J."/>
            <person name="Feng M."/>
            <person name="Jian J."/>
            <person name="Zhang X."/>
            <person name="Luo G."/>
            <person name="Jiang Y."/>
            <person name="Liu J."/>
            <person name="Wang Z."/>
            <person name="Sha Y."/>
            <person name="Zhang B."/>
            <person name="Wu H."/>
            <person name="Tang D."/>
            <person name="Shen Q."/>
            <person name="Xue P."/>
            <person name="Zou S."/>
            <person name="Wang X."/>
            <person name="Liu X."/>
            <person name="Wang F."/>
            <person name="Yang Y."/>
            <person name="An X."/>
            <person name="Dong Z."/>
            <person name="Zhang K."/>
            <person name="Zhang X."/>
            <person name="Luo M.C."/>
            <person name="Dvorak J."/>
            <person name="Tong Y."/>
            <person name="Wang J."/>
            <person name="Yang H."/>
            <person name="Li Z."/>
            <person name="Wang D."/>
            <person name="Zhang A."/>
            <person name="Wang J."/>
        </authorList>
    </citation>
    <scope>NUCLEOTIDE SEQUENCE</scope>
    <source>
        <strain evidence="3">cv. G1812</strain>
    </source>
</reference>
<name>A0A8R7JYR5_TRIUA</name>
<reference evidence="2" key="2">
    <citation type="submission" date="2018-03" db="EMBL/GenBank/DDBJ databases">
        <title>The Triticum urartu genome reveals the dynamic nature of wheat genome evolution.</title>
        <authorList>
            <person name="Ling H."/>
            <person name="Ma B."/>
            <person name="Shi X."/>
            <person name="Liu H."/>
            <person name="Dong L."/>
            <person name="Sun H."/>
            <person name="Cao Y."/>
            <person name="Gao Q."/>
            <person name="Zheng S."/>
            <person name="Li Y."/>
            <person name="Yu Y."/>
            <person name="Du H."/>
            <person name="Qi M."/>
            <person name="Li Y."/>
            <person name="Yu H."/>
            <person name="Cui Y."/>
            <person name="Wang N."/>
            <person name="Chen C."/>
            <person name="Wu H."/>
            <person name="Zhao Y."/>
            <person name="Zhang J."/>
            <person name="Li Y."/>
            <person name="Zhou W."/>
            <person name="Zhang B."/>
            <person name="Hu W."/>
            <person name="Eijk M."/>
            <person name="Tang J."/>
            <person name="Witsenboer H."/>
            <person name="Zhao S."/>
            <person name="Li Z."/>
            <person name="Zhang A."/>
            <person name="Wang D."/>
            <person name="Liang C."/>
        </authorList>
    </citation>
    <scope>NUCLEOTIDE SEQUENCE [LARGE SCALE GENOMIC DNA]</scope>
    <source>
        <strain evidence="2">cv. G1812</strain>
    </source>
</reference>
<proteinExistence type="predicted"/>
<feature type="compositionally biased region" description="Polar residues" evidence="1">
    <location>
        <begin position="1"/>
        <end position="31"/>
    </location>
</feature>
<feature type="region of interest" description="Disordered" evidence="1">
    <location>
        <begin position="1"/>
        <end position="32"/>
    </location>
</feature>
<dbReference type="Gramene" id="TuG1812G0100001670.01.T01">
    <property type="protein sequence ID" value="TuG1812G0100001670.01.T01.cds438339"/>
    <property type="gene ID" value="TuG1812G0100001670.01"/>
</dbReference>
<evidence type="ECO:0000313" key="2">
    <source>
        <dbReference type="EnsemblPlants" id="TuG1812G0100001670.01.T01.cds438339"/>
    </source>
</evidence>
<keyword evidence="3" id="KW-1185">Reference proteome</keyword>
<dbReference type="AlphaFoldDB" id="A0A8R7JYR5"/>
<reference evidence="2" key="3">
    <citation type="submission" date="2022-06" db="UniProtKB">
        <authorList>
            <consortium name="EnsemblPlants"/>
        </authorList>
    </citation>
    <scope>IDENTIFICATION</scope>
</reference>
<accession>A0A8R7JYR5</accession>